<reference evidence="1 2" key="2">
    <citation type="submission" date="2020-08" db="EMBL/GenBank/DDBJ databases">
        <title>Adhaeribacter dokdonensis sp. nov., isolated from the rhizosphere of Elymus tsukushiensis, a plant native to the Dokdo Islands, Republic of Korea.</title>
        <authorList>
            <person name="Ghim S.Y."/>
        </authorList>
    </citation>
    <scope>NUCLEOTIDE SEQUENCE [LARGE SCALE GENOMIC DNA]</scope>
    <source>
        <strain evidence="1 2">KUDC8001</strain>
    </source>
</reference>
<dbReference type="Proteomes" id="UP000514509">
    <property type="component" value="Chromosome"/>
</dbReference>
<organism evidence="1 2">
    <name type="scientific">Adhaeribacter radiodurans</name>
    <dbReference type="NCBI Taxonomy" id="2745197"/>
    <lineage>
        <taxon>Bacteria</taxon>
        <taxon>Pseudomonadati</taxon>
        <taxon>Bacteroidota</taxon>
        <taxon>Cytophagia</taxon>
        <taxon>Cytophagales</taxon>
        <taxon>Hymenobacteraceae</taxon>
        <taxon>Adhaeribacter</taxon>
    </lineage>
</organism>
<name>A0A7L7L602_9BACT</name>
<dbReference type="EMBL" id="CP055153">
    <property type="protein sequence ID" value="QMU28256.1"/>
    <property type="molecule type" value="Genomic_DNA"/>
</dbReference>
<evidence type="ECO:0000313" key="1">
    <source>
        <dbReference type="EMBL" id="QMU28256.1"/>
    </source>
</evidence>
<dbReference type="KEGG" id="add:HUW48_09515"/>
<keyword evidence="2" id="KW-1185">Reference proteome</keyword>
<accession>A0A7L7L602</accession>
<dbReference type="RefSeq" id="WP_182415443.1">
    <property type="nucleotide sequence ID" value="NZ_CP055153.1"/>
</dbReference>
<gene>
    <name evidence="1" type="ORF">HUW48_09515</name>
</gene>
<proteinExistence type="predicted"/>
<sequence>METFQVTIQRSYLTLTVTSLPHGRRASFDSFALAIFPFLDCVREMLRTGSLAGAP</sequence>
<reference evidence="1 2" key="1">
    <citation type="submission" date="2020-06" db="EMBL/GenBank/DDBJ databases">
        <authorList>
            <person name="Hwang Y.J."/>
        </authorList>
    </citation>
    <scope>NUCLEOTIDE SEQUENCE [LARGE SCALE GENOMIC DNA]</scope>
    <source>
        <strain evidence="1 2">KUDC8001</strain>
    </source>
</reference>
<dbReference type="AlphaFoldDB" id="A0A7L7L602"/>
<evidence type="ECO:0000313" key="2">
    <source>
        <dbReference type="Proteomes" id="UP000514509"/>
    </source>
</evidence>
<protein>
    <submittedName>
        <fullName evidence="1">Uncharacterized protein</fullName>
    </submittedName>
</protein>